<keyword evidence="3" id="KW-1185">Reference proteome</keyword>
<dbReference type="AlphaFoldDB" id="A0A926HYV6"/>
<feature type="compositionally biased region" description="Gly residues" evidence="1">
    <location>
        <begin position="66"/>
        <end position="75"/>
    </location>
</feature>
<name>A0A926HYV6_9FIRM</name>
<proteinExistence type="predicted"/>
<reference evidence="2" key="1">
    <citation type="submission" date="2020-08" db="EMBL/GenBank/DDBJ databases">
        <title>Genome public.</title>
        <authorList>
            <person name="Liu C."/>
            <person name="Sun Q."/>
        </authorList>
    </citation>
    <scope>NUCLEOTIDE SEQUENCE</scope>
    <source>
        <strain evidence="2">H8</strain>
    </source>
</reference>
<comment type="caution">
    <text evidence="2">The sequence shown here is derived from an EMBL/GenBank/DDBJ whole genome shotgun (WGS) entry which is preliminary data.</text>
</comment>
<dbReference type="Proteomes" id="UP000611762">
    <property type="component" value="Unassembled WGS sequence"/>
</dbReference>
<gene>
    <name evidence="2" type="ORF">H8698_04335</name>
</gene>
<evidence type="ECO:0000256" key="1">
    <source>
        <dbReference type="SAM" id="MobiDB-lite"/>
    </source>
</evidence>
<organism evidence="2 3">
    <name type="scientific">Congzhengia minquanensis</name>
    <dbReference type="NCBI Taxonomy" id="2763657"/>
    <lineage>
        <taxon>Bacteria</taxon>
        <taxon>Bacillati</taxon>
        <taxon>Bacillota</taxon>
        <taxon>Clostridia</taxon>
        <taxon>Eubacteriales</taxon>
        <taxon>Oscillospiraceae</taxon>
        <taxon>Congzhengia</taxon>
    </lineage>
</organism>
<sequence>MKRMNRDCYWCAPFGTECKALVEPVCKNGPCSFYETAAEYAKRTARFRRQTEQQNGGRSRGDSGEIGKGSGRQAN</sequence>
<evidence type="ECO:0000313" key="3">
    <source>
        <dbReference type="Proteomes" id="UP000611762"/>
    </source>
</evidence>
<protein>
    <submittedName>
        <fullName evidence="2">Uncharacterized protein</fullName>
    </submittedName>
</protein>
<accession>A0A926HYV6</accession>
<dbReference type="EMBL" id="JACRSU010000001">
    <property type="protein sequence ID" value="MBC8540201.1"/>
    <property type="molecule type" value="Genomic_DNA"/>
</dbReference>
<feature type="region of interest" description="Disordered" evidence="1">
    <location>
        <begin position="45"/>
        <end position="75"/>
    </location>
</feature>
<dbReference type="RefSeq" id="WP_249311315.1">
    <property type="nucleotide sequence ID" value="NZ_JACRSU010000001.1"/>
</dbReference>
<evidence type="ECO:0000313" key="2">
    <source>
        <dbReference type="EMBL" id="MBC8540201.1"/>
    </source>
</evidence>